<dbReference type="Proteomes" id="UP000075714">
    <property type="component" value="Unassembled WGS sequence"/>
</dbReference>
<evidence type="ECO:0000313" key="3">
    <source>
        <dbReference type="Proteomes" id="UP000075714"/>
    </source>
</evidence>
<keyword evidence="3" id="KW-1185">Reference proteome</keyword>
<dbReference type="AlphaFoldDB" id="A0A150FY20"/>
<evidence type="ECO:0000313" key="2">
    <source>
        <dbReference type="EMBL" id="KXZ42512.1"/>
    </source>
</evidence>
<name>A0A150FY20_GONPE</name>
<sequence length="315" mass="31941">MEQSLLILQQQYNALNQENFDLRNTLIDFAVRHHHAYRDGLRDAGMLFDTPPLPPPPQQQQGHSTGAAPHPASAGANFITPVHYTGDMGGMGSGPQHPGGFAAQGPSGSAPAMPGPHSGFQASTGAFAALPAVSNDTRLHHGAVEARVQPLTPSATSVPSPFAAGFGDSSQQLQGGFALWPGLPATYPAAGGALGGMAQAQFAAAIVPGVATQPPHGPHQEIAAFHCGPSRMVHPGAPMPPAAALDTRQTSLRRPPPIPPSPAGGGQQQGSAPSVGRHVNARSGGSGSIMRDNGGTRQRSSPSGPGDFGGGGGHY</sequence>
<feature type="compositionally biased region" description="Gly residues" evidence="1">
    <location>
        <begin position="306"/>
        <end position="315"/>
    </location>
</feature>
<feature type="region of interest" description="Disordered" evidence="1">
    <location>
        <begin position="229"/>
        <end position="315"/>
    </location>
</feature>
<proteinExistence type="predicted"/>
<comment type="caution">
    <text evidence="2">The sequence shown here is derived from an EMBL/GenBank/DDBJ whole genome shotgun (WGS) entry which is preliminary data.</text>
</comment>
<feature type="region of interest" description="Disordered" evidence="1">
    <location>
        <begin position="46"/>
        <end position="76"/>
    </location>
</feature>
<organism evidence="2 3">
    <name type="scientific">Gonium pectorale</name>
    <name type="common">Green alga</name>
    <dbReference type="NCBI Taxonomy" id="33097"/>
    <lineage>
        <taxon>Eukaryota</taxon>
        <taxon>Viridiplantae</taxon>
        <taxon>Chlorophyta</taxon>
        <taxon>core chlorophytes</taxon>
        <taxon>Chlorophyceae</taxon>
        <taxon>CS clade</taxon>
        <taxon>Chlamydomonadales</taxon>
        <taxon>Volvocaceae</taxon>
        <taxon>Gonium</taxon>
    </lineage>
</organism>
<protein>
    <submittedName>
        <fullName evidence="2">Uncharacterized protein</fullName>
    </submittedName>
</protein>
<evidence type="ECO:0000256" key="1">
    <source>
        <dbReference type="SAM" id="MobiDB-lite"/>
    </source>
</evidence>
<gene>
    <name evidence="2" type="ORF">GPECTOR_139g668</name>
</gene>
<accession>A0A150FY20</accession>
<dbReference type="EMBL" id="LSYV01000139">
    <property type="protein sequence ID" value="KXZ42512.1"/>
    <property type="molecule type" value="Genomic_DNA"/>
</dbReference>
<reference evidence="3" key="1">
    <citation type="journal article" date="2016" name="Nat. Commun.">
        <title>The Gonium pectorale genome demonstrates co-option of cell cycle regulation during the evolution of multicellularity.</title>
        <authorList>
            <person name="Hanschen E.R."/>
            <person name="Marriage T.N."/>
            <person name="Ferris P.J."/>
            <person name="Hamaji T."/>
            <person name="Toyoda A."/>
            <person name="Fujiyama A."/>
            <person name="Neme R."/>
            <person name="Noguchi H."/>
            <person name="Minakuchi Y."/>
            <person name="Suzuki M."/>
            <person name="Kawai-Toyooka H."/>
            <person name="Smith D.R."/>
            <person name="Sparks H."/>
            <person name="Anderson J."/>
            <person name="Bakaric R."/>
            <person name="Luria V."/>
            <person name="Karger A."/>
            <person name="Kirschner M.W."/>
            <person name="Durand P.M."/>
            <person name="Michod R.E."/>
            <person name="Nozaki H."/>
            <person name="Olson B.J."/>
        </authorList>
    </citation>
    <scope>NUCLEOTIDE SEQUENCE [LARGE SCALE GENOMIC DNA]</scope>
    <source>
        <strain evidence="3">NIES-2863</strain>
    </source>
</reference>